<proteinExistence type="predicted"/>
<evidence type="ECO:0000313" key="2">
    <source>
        <dbReference type="EMBL" id="APQ47871.1"/>
    </source>
</evidence>
<feature type="transmembrane region" description="Helical" evidence="1">
    <location>
        <begin position="89"/>
        <end position="109"/>
    </location>
</feature>
<keyword evidence="1" id="KW-0812">Transmembrane</keyword>
<name>A0A4Y1JWL5_9NEOP</name>
<reference evidence="2" key="1">
    <citation type="submission" date="2016-06" db="EMBL/GenBank/DDBJ databases">
        <title>Complete mitochondrial genome sequences of three caddisflies (Trichoptera): an implication for lepidopteran phylogeny as the sister taxon.</title>
        <authorList>
            <person name="Kim M.J."/>
            <person name="Kim I."/>
        </authorList>
    </citation>
    <scope>NUCLEOTIDE SEQUENCE</scope>
</reference>
<keyword evidence="1" id="KW-0472">Membrane</keyword>
<dbReference type="EMBL" id="KX385010">
    <property type="protein sequence ID" value="APQ47871.1"/>
    <property type="molecule type" value="Genomic_DNA"/>
</dbReference>
<feature type="transmembrane region" description="Helical" evidence="1">
    <location>
        <begin position="391"/>
        <end position="412"/>
    </location>
</feature>
<geneLocation type="mitochondrion" evidence="2"/>
<feature type="transmembrane region" description="Helical" evidence="1">
    <location>
        <begin position="115"/>
        <end position="133"/>
    </location>
</feature>
<evidence type="ECO:0000256" key="1">
    <source>
        <dbReference type="SAM" id="Phobius"/>
    </source>
</evidence>
<keyword evidence="1" id="KW-1133">Transmembrane helix</keyword>
<accession>A0A4Y1JWL5</accession>
<gene>
    <name evidence="2" type="primary">ND5</name>
</gene>
<sequence length="575" mass="68457">MNKKLNLSILSVLVLFLIGGMSLFISMNLIYLELSVFVEIELVSLNSSSIEMVFLIDWISMFFFFCVMMISSMVIFYSKSYMMGSSLYSSIYFINYFVCFINSFIDFQIEFDFNFVSVSWVSVSFFLFSYLLSKYQIFKFSCFNYFKSSSGSCVNSFVDWVFYLFWKMKFFMLCENWNFKWSGNKDYFSNNSISFYNYKCSDSFCSLIAGCYSSSYSYFSFSSFFYISNSSSMFVGTNNWVSKIKFNFKFFINYFYINNINGWYSSYFWIWFKKNYCSFYFKSISINNINFMFSFLKFSFFSFMFSCYIYIFIIYMCSDNYSKYKKLAGYSNNSWNWLFYTFSFYEFKYCSFSFMWDFSCHEVLFKGCGMPFLSINESECIKFFLMLSFNWVNCMLFCSNFLLKFYLSIWLFNSSFSSWRSLADSYGDDFFICIKCCGSSLFILINNTCNDSGLSAVMFKDFSTGSNYSWGYFSRFNKLLLHYCISSKSIKIFKIFSGNLVFTLFSDLWGSWRGIGVSFYFLEDLSFGMNWSVINIKCSSWTTSVNGGFTSCSYKQFKDYNINFYQLNFFSSYNF</sequence>
<feature type="transmembrane region" description="Helical" evidence="1">
    <location>
        <begin position="7"/>
        <end position="32"/>
    </location>
</feature>
<keyword evidence="2" id="KW-0496">Mitochondrion</keyword>
<protein>
    <submittedName>
        <fullName evidence="2">NADH dehydrogenase subunit 5</fullName>
    </submittedName>
</protein>
<organism evidence="2">
    <name type="scientific">Cheumatopsyche brevilineata</name>
    <dbReference type="NCBI Taxonomy" id="1437087"/>
    <lineage>
        <taxon>Eukaryota</taxon>
        <taxon>Metazoa</taxon>
        <taxon>Ecdysozoa</taxon>
        <taxon>Arthropoda</taxon>
        <taxon>Hexapoda</taxon>
        <taxon>Insecta</taxon>
        <taxon>Pterygota</taxon>
        <taxon>Neoptera</taxon>
        <taxon>Endopterygota</taxon>
        <taxon>Trichoptera</taxon>
        <taxon>Annulipalpia</taxon>
        <taxon>Hydropsychoidea</taxon>
        <taxon>Hydropsychidae</taxon>
        <taxon>Hydropsychinae</taxon>
        <taxon>Cheumatopsyche</taxon>
    </lineage>
</organism>
<feature type="transmembrane region" description="Helical" evidence="1">
    <location>
        <begin position="52"/>
        <end position="77"/>
    </location>
</feature>
<dbReference type="AlphaFoldDB" id="A0A4Y1JWL5"/>
<feature type="transmembrane region" description="Helical" evidence="1">
    <location>
        <begin position="253"/>
        <end position="272"/>
    </location>
</feature>
<feature type="transmembrane region" description="Helical" evidence="1">
    <location>
        <begin position="292"/>
        <end position="317"/>
    </location>
</feature>